<dbReference type="EMBL" id="JAAGOH010000002">
    <property type="protein sequence ID" value="NDY90146.1"/>
    <property type="molecule type" value="Genomic_DNA"/>
</dbReference>
<accession>A0A7C9TK76</accession>
<organism evidence="1 2">
    <name type="scientific">Ideonella livida</name>
    <dbReference type="NCBI Taxonomy" id="2707176"/>
    <lineage>
        <taxon>Bacteria</taxon>
        <taxon>Pseudomonadati</taxon>
        <taxon>Pseudomonadota</taxon>
        <taxon>Betaproteobacteria</taxon>
        <taxon>Burkholderiales</taxon>
        <taxon>Sphaerotilaceae</taxon>
        <taxon>Ideonella</taxon>
    </lineage>
</organism>
<gene>
    <name evidence="1" type="ORF">G3A44_02945</name>
</gene>
<reference evidence="1 2" key="1">
    <citation type="submission" date="2020-02" db="EMBL/GenBank/DDBJ databases">
        <title>Ideonella bacterium strain TBM-1.</title>
        <authorList>
            <person name="Chen W.-M."/>
        </authorList>
    </citation>
    <scope>NUCLEOTIDE SEQUENCE [LARGE SCALE GENOMIC DNA]</scope>
    <source>
        <strain evidence="1 2">TBM-1</strain>
    </source>
</reference>
<evidence type="ECO:0000313" key="1">
    <source>
        <dbReference type="EMBL" id="NDY90146.1"/>
    </source>
</evidence>
<comment type="caution">
    <text evidence="1">The sequence shown here is derived from an EMBL/GenBank/DDBJ whole genome shotgun (WGS) entry which is preliminary data.</text>
</comment>
<evidence type="ECO:0000313" key="2">
    <source>
        <dbReference type="Proteomes" id="UP000484255"/>
    </source>
</evidence>
<keyword evidence="2" id="KW-1185">Reference proteome</keyword>
<dbReference type="Proteomes" id="UP000484255">
    <property type="component" value="Unassembled WGS sequence"/>
</dbReference>
<name>A0A7C9TK76_9BURK</name>
<dbReference type="AlphaFoldDB" id="A0A7C9TK76"/>
<proteinExistence type="predicted"/>
<protein>
    <submittedName>
        <fullName evidence="1">Uncharacterized protein</fullName>
    </submittedName>
</protein>
<dbReference type="RefSeq" id="WP_163455992.1">
    <property type="nucleotide sequence ID" value="NZ_JAAGOH010000002.1"/>
</dbReference>
<sequence>MPTLTTTKPTTMTTTSAAVLAGLPMPLPELTAQELARLALHLPGSDNADRYRLHLVAQCLGEDPPDLRGAFDAAVAGVRHAFRPEFTEDRPESFLLAACAHLLALALDEAGPPEGGPLGAAVGVALGAASLQPLTGPTMP</sequence>